<keyword evidence="11" id="KW-0408">Iron</keyword>
<dbReference type="InterPro" id="IPR010614">
    <property type="entry name" value="RAD3-like_helicase_DEAD"/>
</dbReference>
<dbReference type="Pfam" id="PF06733">
    <property type="entry name" value="DEAD_2"/>
    <property type="match status" value="1"/>
</dbReference>
<evidence type="ECO:0000256" key="6">
    <source>
        <dbReference type="ARBA" id="ARBA00022723"/>
    </source>
</evidence>
<dbReference type="InterPro" id="IPR014013">
    <property type="entry name" value="Helic_SF1/SF2_ATP-bd_DinG/Rad3"/>
</dbReference>
<comment type="cofactor">
    <cofactor evidence="1">
        <name>[4Fe-4S] cluster</name>
        <dbReference type="ChEBI" id="CHEBI:49883"/>
    </cofactor>
</comment>
<comment type="catalytic activity">
    <reaction evidence="21">
        <text>ATP + H2O = ADP + phosphate + H(+)</text>
        <dbReference type="Rhea" id="RHEA:13065"/>
        <dbReference type="ChEBI" id="CHEBI:15377"/>
        <dbReference type="ChEBI" id="CHEBI:15378"/>
        <dbReference type="ChEBI" id="CHEBI:30616"/>
        <dbReference type="ChEBI" id="CHEBI:43474"/>
        <dbReference type="ChEBI" id="CHEBI:456216"/>
        <dbReference type="EC" id="5.6.2.3"/>
    </reaction>
</comment>
<dbReference type="InterPro" id="IPR006554">
    <property type="entry name" value="Helicase-like_DEXD_c2"/>
</dbReference>
<keyword evidence="9" id="KW-0347">Helicase</keyword>
<reference evidence="24 25" key="1">
    <citation type="submission" date="2023-01" db="EMBL/GenBank/DDBJ databases">
        <title>Analysis of 21 Apiospora genomes using comparative genomics revels a genus with tremendous synthesis potential of carbohydrate active enzymes and secondary metabolites.</title>
        <authorList>
            <person name="Sorensen T."/>
        </authorList>
    </citation>
    <scope>NUCLEOTIDE SEQUENCE [LARGE SCALE GENOMIC DNA]</scope>
    <source>
        <strain evidence="24 25">CBS 24483</strain>
    </source>
</reference>
<dbReference type="PROSITE" id="PS51193">
    <property type="entry name" value="HELICASE_ATP_BIND_2"/>
    <property type="match status" value="1"/>
</dbReference>
<name>A0ABR1Q1N5_9PEZI</name>
<evidence type="ECO:0000256" key="5">
    <source>
        <dbReference type="ARBA" id="ARBA00017386"/>
    </source>
</evidence>
<evidence type="ECO:0000256" key="11">
    <source>
        <dbReference type="ARBA" id="ARBA00023004"/>
    </source>
</evidence>
<comment type="similarity">
    <text evidence="3">Belongs to the DEAD box helicase family. DEAH subfamily. DDX11/CHL1 sub-subfamily.</text>
</comment>
<keyword evidence="25" id="KW-1185">Reference proteome</keyword>
<evidence type="ECO:0000256" key="19">
    <source>
        <dbReference type="ARBA" id="ARBA00045008"/>
    </source>
</evidence>
<dbReference type="RefSeq" id="XP_066695925.1">
    <property type="nucleotide sequence ID" value="XM_066849229.1"/>
</dbReference>
<dbReference type="Pfam" id="PF13307">
    <property type="entry name" value="Helicase_C_2"/>
    <property type="match status" value="1"/>
</dbReference>
<sequence>MASSNEGLDLDLDHVTDGIKKVDFHHPYTPYDVQEQFMRSVYDVLEAGDGQVGILESPTGTGKSLSLICAALTWLRNHKQAKFESSVEDAARDLKDEPDWVVDSMLRRKKDGVIKKWEEREARLETVRAREKALEIRTTKRRRLNDRAAADPDTDHEPDDDEWLLDERDEDGSGGETSNYSKDTRALMEKLGMMPKRDAEEEDDGAGQELKIYYTSRTHSQLSQFIAELRRPTFPPSVPEAMISKDSASEPEAVKHVPLSSRQRLCINPAVARLGSVQAINDRCSELQQSNSKSKCQFVPNPDKLAVTHQFRDHALAAIPDIEDMFELGKKLSICPYYASRTAIPGAEIITLPYPLLLQKTARDALGIKLEGNVVIVDEAHNIMDAVANVYASEISLSELRRARQMLGVYVKKFGKKLKGENRVMVAQVARVIDGLSDWLDGALKLKGDQGIVDSNQLLKSKGADQINLFKLIQYVQESKLAYKIEGYVAHTEQDPKKPATRSSSSPVLHTLVSFLVSLTNLSTEGRIFYNKTPTAKDQAPDIKLSYLLLSPTHAFSSIASAARAVILAGGTMSPFDDYTAHLFPDLALSKVTTLSCGHVIPPSSLCVWTLASARPGLDFEFSFQKRSDKRMIHELGISILNICTAVPDGVVVFFPSYGYLEEVVAAWGGGADSTPPQQKQQPQNAAPPSVWSRLQSKKMVFRESKGGSSDDVLAQYSEAILGNGGDGPSKPASPRPKTNGALLLSVVGGKMSEGINFSDRLGRCVVIVGLPYPNINSPDWKARIEYIETTTTTRLLAPNREGEEGEEGPPPPPKMTKADATAKAKDAARDFYENACMRAVNQSIGRAIRHKGDYAAIVLLDRRFGAERIRRKLPGWIRGGMAEGAARARGHPGSAYGEAVRVLPREEEAGIVARMI</sequence>
<feature type="region of interest" description="Disordered" evidence="22">
    <location>
        <begin position="796"/>
        <end position="819"/>
    </location>
</feature>
<dbReference type="InterPro" id="IPR027417">
    <property type="entry name" value="P-loop_NTPase"/>
</dbReference>
<organism evidence="24 25">
    <name type="scientific">Apiospora aurea</name>
    <dbReference type="NCBI Taxonomy" id="335848"/>
    <lineage>
        <taxon>Eukaryota</taxon>
        <taxon>Fungi</taxon>
        <taxon>Dikarya</taxon>
        <taxon>Ascomycota</taxon>
        <taxon>Pezizomycotina</taxon>
        <taxon>Sordariomycetes</taxon>
        <taxon>Xylariomycetidae</taxon>
        <taxon>Amphisphaeriales</taxon>
        <taxon>Apiosporaceae</taxon>
        <taxon>Apiospora</taxon>
    </lineage>
</organism>
<evidence type="ECO:0000256" key="4">
    <source>
        <dbReference type="ARBA" id="ARBA00016387"/>
    </source>
</evidence>
<dbReference type="PANTHER" id="PTHR11472:SF41">
    <property type="entry name" value="ATP-DEPENDENT DNA HELICASE DDX11-RELATED"/>
    <property type="match status" value="1"/>
</dbReference>
<dbReference type="PANTHER" id="PTHR11472">
    <property type="entry name" value="DNA REPAIR DEAD HELICASE RAD3/XP-D SUBFAMILY MEMBER"/>
    <property type="match status" value="1"/>
</dbReference>
<evidence type="ECO:0000256" key="17">
    <source>
        <dbReference type="ARBA" id="ARBA00044969"/>
    </source>
</evidence>
<feature type="region of interest" description="Disordered" evidence="22">
    <location>
        <begin position="145"/>
        <end position="184"/>
    </location>
</feature>
<keyword evidence="8" id="KW-0378">Hydrolase</keyword>
<dbReference type="EC" id="5.6.2.3" evidence="17"/>
<dbReference type="Gene3D" id="3.40.50.300">
    <property type="entry name" value="P-loop containing nucleotide triphosphate hydrolases"/>
    <property type="match status" value="3"/>
</dbReference>
<keyword evidence="15" id="KW-0131">Cell cycle</keyword>
<evidence type="ECO:0000256" key="18">
    <source>
        <dbReference type="ARBA" id="ARBA00044998"/>
    </source>
</evidence>
<evidence type="ECO:0000313" key="24">
    <source>
        <dbReference type="EMBL" id="KAK7943894.1"/>
    </source>
</evidence>
<protein>
    <recommendedName>
        <fullName evidence="5">ATP-dependent DNA helicase CHL1</fullName>
        <ecNumber evidence="17">5.6.2.3</ecNumber>
    </recommendedName>
    <alternativeName>
        <fullName evidence="4">ATP-dependent DNA helicase chl1</fullName>
    </alternativeName>
    <alternativeName>
        <fullName evidence="16">Chromosome loss protein 1</fullName>
    </alternativeName>
    <alternativeName>
        <fullName evidence="18 19">DNA 5'-3' helicase CHL1</fullName>
    </alternativeName>
</protein>
<dbReference type="EMBL" id="JAQQWE010000008">
    <property type="protein sequence ID" value="KAK7943894.1"/>
    <property type="molecule type" value="Genomic_DNA"/>
</dbReference>
<evidence type="ECO:0000259" key="23">
    <source>
        <dbReference type="PROSITE" id="PS51193"/>
    </source>
</evidence>
<feature type="compositionally biased region" description="Low complexity" evidence="22">
    <location>
        <begin position="676"/>
        <end position="689"/>
    </location>
</feature>
<keyword evidence="10" id="KW-0067">ATP-binding</keyword>
<keyword evidence="12" id="KW-0411">Iron-sulfur</keyword>
<keyword evidence="14" id="KW-0539">Nucleus</keyword>
<evidence type="ECO:0000256" key="20">
    <source>
        <dbReference type="ARBA" id="ARBA00045702"/>
    </source>
</evidence>
<dbReference type="InterPro" id="IPR013020">
    <property type="entry name" value="Rad3/Chl1-like"/>
</dbReference>
<evidence type="ECO:0000256" key="21">
    <source>
        <dbReference type="ARBA" id="ARBA00048954"/>
    </source>
</evidence>
<evidence type="ECO:0000256" key="7">
    <source>
        <dbReference type="ARBA" id="ARBA00022741"/>
    </source>
</evidence>
<keyword evidence="6" id="KW-0479">Metal-binding</keyword>
<dbReference type="SMART" id="SM00488">
    <property type="entry name" value="DEXDc2"/>
    <property type="match status" value="1"/>
</dbReference>
<evidence type="ECO:0000256" key="22">
    <source>
        <dbReference type="SAM" id="MobiDB-lite"/>
    </source>
</evidence>
<evidence type="ECO:0000256" key="10">
    <source>
        <dbReference type="ARBA" id="ARBA00022840"/>
    </source>
</evidence>
<evidence type="ECO:0000256" key="14">
    <source>
        <dbReference type="ARBA" id="ARBA00023242"/>
    </source>
</evidence>
<feature type="compositionally biased region" description="Basic and acidic residues" evidence="22">
    <location>
        <begin position="145"/>
        <end position="155"/>
    </location>
</feature>
<keyword evidence="7" id="KW-0547">Nucleotide-binding</keyword>
<feature type="compositionally biased region" description="Acidic residues" evidence="22">
    <location>
        <begin position="156"/>
        <end position="173"/>
    </location>
</feature>
<comment type="subcellular location">
    <subcellularLocation>
        <location evidence="2">Nucleus</location>
    </subcellularLocation>
</comment>
<keyword evidence="13" id="KW-0413">Isomerase</keyword>
<gene>
    <name evidence="24" type="ORF">PG986_013007</name>
</gene>
<dbReference type="InterPro" id="IPR006555">
    <property type="entry name" value="ATP-dep_Helicase_C"/>
</dbReference>
<accession>A0ABR1Q1N5</accession>
<evidence type="ECO:0000256" key="8">
    <source>
        <dbReference type="ARBA" id="ARBA00022801"/>
    </source>
</evidence>
<evidence type="ECO:0000256" key="2">
    <source>
        <dbReference type="ARBA" id="ARBA00004123"/>
    </source>
</evidence>
<feature type="region of interest" description="Disordered" evidence="22">
    <location>
        <begin position="671"/>
        <end position="690"/>
    </location>
</feature>
<evidence type="ECO:0000256" key="13">
    <source>
        <dbReference type="ARBA" id="ARBA00023235"/>
    </source>
</evidence>
<dbReference type="CDD" id="cd18788">
    <property type="entry name" value="SF2_C_XPD"/>
    <property type="match status" value="1"/>
</dbReference>
<feature type="domain" description="Helicase ATP-binding" evidence="23">
    <location>
        <begin position="20"/>
        <end position="434"/>
    </location>
</feature>
<evidence type="ECO:0000256" key="15">
    <source>
        <dbReference type="ARBA" id="ARBA00023306"/>
    </source>
</evidence>
<dbReference type="SUPFAM" id="SSF52540">
    <property type="entry name" value="P-loop containing nucleoside triphosphate hydrolases"/>
    <property type="match status" value="1"/>
</dbReference>
<evidence type="ECO:0000256" key="12">
    <source>
        <dbReference type="ARBA" id="ARBA00023014"/>
    </source>
</evidence>
<comment type="function">
    <text evidence="20">ATP-dependent DNA helicase important for chromosome transmission and normal cell cycle progression in G(2)/M. May have a role in changing DNA topology to allow the loading of proteins involved in maintaining sister chromatid cohesion in the vicinity of the centromeres. Has a specific role in chromosome segregation during meiosis II.</text>
</comment>
<dbReference type="GeneID" id="92082291"/>
<dbReference type="Proteomes" id="UP001391051">
    <property type="component" value="Unassembled WGS sequence"/>
</dbReference>
<proteinExistence type="inferred from homology"/>
<evidence type="ECO:0000256" key="3">
    <source>
        <dbReference type="ARBA" id="ARBA00008435"/>
    </source>
</evidence>
<dbReference type="SMART" id="SM00491">
    <property type="entry name" value="HELICc2"/>
    <property type="match status" value="1"/>
</dbReference>
<comment type="caution">
    <text evidence="24">The sequence shown here is derived from an EMBL/GenBank/DDBJ whole genome shotgun (WGS) entry which is preliminary data.</text>
</comment>
<dbReference type="NCBIfam" id="TIGR00604">
    <property type="entry name" value="rad3"/>
    <property type="match status" value="1"/>
</dbReference>
<evidence type="ECO:0000256" key="9">
    <source>
        <dbReference type="ARBA" id="ARBA00022806"/>
    </source>
</evidence>
<evidence type="ECO:0000313" key="25">
    <source>
        <dbReference type="Proteomes" id="UP001391051"/>
    </source>
</evidence>
<dbReference type="InterPro" id="IPR045028">
    <property type="entry name" value="DinG/Rad3-like"/>
</dbReference>
<evidence type="ECO:0000256" key="1">
    <source>
        <dbReference type="ARBA" id="ARBA00001966"/>
    </source>
</evidence>
<evidence type="ECO:0000256" key="16">
    <source>
        <dbReference type="ARBA" id="ARBA00029709"/>
    </source>
</evidence>